<dbReference type="AlphaFoldDB" id="A0A829YG79"/>
<keyword evidence="2" id="KW-0472">Membrane</keyword>
<organism evidence="3 4">
    <name type="scientific">Steroidobacter agaridevorans</name>
    <dbReference type="NCBI Taxonomy" id="2695856"/>
    <lineage>
        <taxon>Bacteria</taxon>
        <taxon>Pseudomonadati</taxon>
        <taxon>Pseudomonadota</taxon>
        <taxon>Gammaproteobacteria</taxon>
        <taxon>Steroidobacterales</taxon>
        <taxon>Steroidobacteraceae</taxon>
        <taxon>Steroidobacter</taxon>
    </lineage>
</organism>
<evidence type="ECO:0000313" key="3">
    <source>
        <dbReference type="EMBL" id="GFE82264.1"/>
    </source>
</evidence>
<dbReference type="GO" id="GO:0015562">
    <property type="term" value="F:efflux transmembrane transporter activity"/>
    <property type="evidence" value="ECO:0007669"/>
    <property type="project" value="InterPro"/>
</dbReference>
<keyword evidence="2" id="KW-0812">Transmembrane</keyword>
<comment type="similarity">
    <text evidence="1 2">Belongs to the outer membrane factor (OMF) (TC 1.B.17) family.</text>
</comment>
<accession>A0A829YG79</accession>
<evidence type="ECO:0000313" key="4">
    <source>
        <dbReference type="Proteomes" id="UP000445000"/>
    </source>
</evidence>
<feature type="chain" id="PRO_5033099037" evidence="2">
    <location>
        <begin position="23"/>
        <end position="477"/>
    </location>
</feature>
<keyword evidence="2" id="KW-0564">Palmitate</keyword>
<reference evidence="4" key="1">
    <citation type="submission" date="2020-01" db="EMBL/GenBank/DDBJ databases">
        <title>'Steroidobacter agaridevorans' sp. nov., agar-degrading bacteria isolated from rhizosphere soils.</title>
        <authorList>
            <person name="Ikenaga M."/>
            <person name="Kataoka M."/>
            <person name="Murouchi A."/>
            <person name="Katsuragi S."/>
            <person name="Sakai M."/>
        </authorList>
    </citation>
    <scope>NUCLEOTIDE SEQUENCE [LARGE SCALE GENOMIC DNA]</scope>
    <source>
        <strain evidence="4">YU21-B</strain>
    </source>
</reference>
<keyword evidence="2" id="KW-0449">Lipoprotein</keyword>
<protein>
    <submittedName>
        <fullName evidence="3">AdeC/adeK/oprM family multidrug efflux complex outer membrane factor</fullName>
    </submittedName>
</protein>
<feature type="signal peptide" evidence="2">
    <location>
        <begin position="1"/>
        <end position="22"/>
    </location>
</feature>
<sequence length="477" mass="51354">MRKHALTLAAAISLVLTGCTMAPRYERPAAPVPDAWPSGAAYDPAQASEKTAADLPWREFIRDQKLQKVIEQALANNRDLRSALANIQSARAQYRIQRSDLFPKLDGELSGTRQKSLNTFGGLGGADGSRAFENEFYSASVGLSAFEIDLFGRVRSLSNAALQSYLATAEAGRATQISLIAETASAYLTLAADNSRYELARRTVESAQRTMEVTQKRLEAGVSSRLDVRQAETVYQQARVDLASTTALIAQDRNALELLTGARIPDELLPAELPENHDWLADVPAGLSSSVLLARPDVLQAEHQLQSANANIGAARAAFFPRLSLTASTGLASPELSDLFDDGTSIWSVAPNLVLPIFQGGANVANLSYAKAQRDLYVSQYELAIQTAFKEVADALAIRGTIQDQLSAQRALVDAAADSYQLAEARYTKGVDTFLNALDAQRTLYNAEKSLVSARLTASDNVVTLYRVLGGGLAGEE</sequence>
<dbReference type="Gene3D" id="1.20.1600.10">
    <property type="entry name" value="Outer membrane efflux proteins (OEP)"/>
    <property type="match status" value="1"/>
</dbReference>
<comment type="subcellular location">
    <subcellularLocation>
        <location evidence="2">Cell outer membrane</location>
        <topology evidence="2">Lipid-anchor</topology>
    </subcellularLocation>
</comment>
<dbReference type="EMBL" id="BLJN01000004">
    <property type="protein sequence ID" value="GFE82264.1"/>
    <property type="molecule type" value="Genomic_DNA"/>
</dbReference>
<dbReference type="NCBIfam" id="TIGR01845">
    <property type="entry name" value="outer_NodT"/>
    <property type="match status" value="1"/>
</dbReference>
<dbReference type="InterPro" id="IPR010131">
    <property type="entry name" value="MdtP/NodT-like"/>
</dbReference>
<dbReference type="RefSeq" id="WP_161813922.1">
    <property type="nucleotide sequence ID" value="NZ_BLJN01000004.1"/>
</dbReference>
<dbReference type="PROSITE" id="PS51257">
    <property type="entry name" value="PROKAR_LIPOPROTEIN"/>
    <property type="match status" value="1"/>
</dbReference>
<evidence type="ECO:0000256" key="2">
    <source>
        <dbReference type="RuleBase" id="RU362097"/>
    </source>
</evidence>
<name>A0A829YG79_9GAMM</name>
<dbReference type="GO" id="GO:0009279">
    <property type="term" value="C:cell outer membrane"/>
    <property type="evidence" value="ECO:0007669"/>
    <property type="project" value="UniProtKB-SubCell"/>
</dbReference>
<dbReference type="Pfam" id="PF02321">
    <property type="entry name" value="OEP"/>
    <property type="match status" value="2"/>
</dbReference>
<keyword evidence="2" id="KW-1134">Transmembrane beta strand</keyword>
<dbReference type="InterPro" id="IPR003423">
    <property type="entry name" value="OMP_efflux"/>
</dbReference>
<gene>
    <name evidence="3" type="ORF">GCM10011487_42640</name>
</gene>
<dbReference type="PANTHER" id="PTHR30203">
    <property type="entry name" value="OUTER MEMBRANE CATION EFFLUX PROTEIN"/>
    <property type="match status" value="1"/>
</dbReference>
<dbReference type="SUPFAM" id="SSF56954">
    <property type="entry name" value="Outer membrane efflux proteins (OEP)"/>
    <property type="match status" value="1"/>
</dbReference>
<dbReference type="Proteomes" id="UP000445000">
    <property type="component" value="Unassembled WGS sequence"/>
</dbReference>
<dbReference type="Gene3D" id="2.20.200.10">
    <property type="entry name" value="Outer membrane efflux proteins (OEP)"/>
    <property type="match status" value="1"/>
</dbReference>
<evidence type="ECO:0000256" key="1">
    <source>
        <dbReference type="ARBA" id="ARBA00007613"/>
    </source>
</evidence>
<comment type="caution">
    <text evidence="3">The sequence shown here is derived from an EMBL/GenBank/DDBJ whole genome shotgun (WGS) entry which is preliminary data.</text>
</comment>
<keyword evidence="4" id="KW-1185">Reference proteome</keyword>
<dbReference type="PANTHER" id="PTHR30203:SF32">
    <property type="entry name" value="CATION EFFLUX SYSTEM PROTEIN CUSC"/>
    <property type="match status" value="1"/>
</dbReference>
<proteinExistence type="inferred from homology"/>
<keyword evidence="2" id="KW-0732">Signal</keyword>